<evidence type="ECO:0000313" key="2">
    <source>
        <dbReference type="EMBL" id="RYB97427.1"/>
    </source>
</evidence>
<keyword evidence="3" id="KW-1185">Reference proteome</keyword>
<dbReference type="AlphaFoldDB" id="A0A4Q2S5S8"/>
<reference evidence="2 3" key="1">
    <citation type="submission" date="2019-01" db="EMBL/GenBank/DDBJ databases">
        <title>Novel species of Nocardioides.</title>
        <authorList>
            <person name="Liu Q."/>
            <person name="Xin Y.-H."/>
        </authorList>
    </citation>
    <scope>NUCLEOTIDE SEQUENCE [LARGE SCALE GENOMIC DNA]</scope>
    <source>
        <strain evidence="2 3">CGMCC 4.6875</strain>
    </source>
</reference>
<proteinExistence type="predicted"/>
<feature type="signal peptide" evidence="1">
    <location>
        <begin position="1"/>
        <end position="22"/>
    </location>
</feature>
<dbReference type="Proteomes" id="UP000293291">
    <property type="component" value="Unassembled WGS sequence"/>
</dbReference>
<gene>
    <name evidence="2" type="ORF">EUA07_20120</name>
</gene>
<feature type="chain" id="PRO_5038468182" description="WD40 repeat domain-containing protein" evidence="1">
    <location>
        <begin position="23"/>
        <end position="350"/>
    </location>
</feature>
<protein>
    <recommendedName>
        <fullName evidence="4">WD40 repeat domain-containing protein</fullName>
    </recommendedName>
</protein>
<organism evidence="2 3">
    <name type="scientific">Nocardioides ganghwensis</name>
    <dbReference type="NCBI Taxonomy" id="252230"/>
    <lineage>
        <taxon>Bacteria</taxon>
        <taxon>Bacillati</taxon>
        <taxon>Actinomycetota</taxon>
        <taxon>Actinomycetes</taxon>
        <taxon>Propionibacteriales</taxon>
        <taxon>Nocardioidaceae</taxon>
        <taxon>Nocardioides</taxon>
    </lineage>
</organism>
<sequence>MMSRTRLAALVGALVLTTACTPDDDPAASTTSWPTTSTPVATDGLIWASGSTVHLPDGSTIDTGRLAGAYVVAGAGVWFASSEPDELDGNELPELRVATADGVEDLDAHPGIGSLTTSADGRWLAFIDRLEGGAGAAEAVVVDLTTGEEVVRSSEGLLPSETEGADWTDLYEDAPVGMLGVLDGAAYVQGLSSLVTYDLSTGEATSSDLDWEEIRSTDWYASLHRTAPLWNPDRTWQIPAQELGVTPVLESAAGERVATSLPSATGPLGSPDVTGPALEEWSLGGWIDGTTAIGLTPSRDGADADWLHPALITCVVPGGECSVVEGTEEGVNLPADRPFGLPRERSIDPG</sequence>
<name>A0A4Q2S5S8_9ACTN</name>
<dbReference type="SUPFAM" id="SSF69304">
    <property type="entry name" value="Tricorn protease N-terminal domain"/>
    <property type="match status" value="1"/>
</dbReference>
<accession>A0A4Q2S5S8</accession>
<keyword evidence="1" id="KW-0732">Signal</keyword>
<evidence type="ECO:0000256" key="1">
    <source>
        <dbReference type="SAM" id="SignalP"/>
    </source>
</evidence>
<dbReference type="OrthoDB" id="3779408at2"/>
<evidence type="ECO:0008006" key="4">
    <source>
        <dbReference type="Google" id="ProtNLM"/>
    </source>
</evidence>
<dbReference type="RefSeq" id="WP_129456968.1">
    <property type="nucleotide sequence ID" value="NZ_JACXYX010000025.1"/>
</dbReference>
<comment type="caution">
    <text evidence="2">The sequence shown here is derived from an EMBL/GenBank/DDBJ whole genome shotgun (WGS) entry which is preliminary data.</text>
</comment>
<dbReference type="EMBL" id="SDWU01000030">
    <property type="protein sequence ID" value="RYB97427.1"/>
    <property type="molecule type" value="Genomic_DNA"/>
</dbReference>
<dbReference type="PROSITE" id="PS51257">
    <property type="entry name" value="PROKAR_LIPOPROTEIN"/>
    <property type="match status" value="1"/>
</dbReference>
<evidence type="ECO:0000313" key="3">
    <source>
        <dbReference type="Proteomes" id="UP000293291"/>
    </source>
</evidence>